<dbReference type="STRING" id="42253.NITMOv2_4728"/>
<dbReference type="InterPro" id="IPR010982">
    <property type="entry name" value="Lambda_DNA-bd_dom_sf"/>
</dbReference>
<proteinExistence type="predicted"/>
<keyword evidence="1" id="KW-0238">DNA-binding</keyword>
<name>A0A0K2GKE0_NITMO</name>
<dbReference type="KEGG" id="nmv:NITMOv2_4728"/>
<evidence type="ECO:0000313" key="2">
    <source>
        <dbReference type="EMBL" id="ALA61097.1"/>
    </source>
</evidence>
<dbReference type="Proteomes" id="UP000069205">
    <property type="component" value="Chromosome"/>
</dbReference>
<dbReference type="PANTHER" id="PTHR36924">
    <property type="entry name" value="ANTITOXIN HIGA-1"/>
    <property type="match status" value="1"/>
</dbReference>
<dbReference type="AlphaFoldDB" id="A0A0K2GKE0"/>
<dbReference type="PANTHER" id="PTHR36924:SF1">
    <property type="entry name" value="ANTITOXIN HIGA-1"/>
    <property type="match status" value="1"/>
</dbReference>
<dbReference type="OrthoDB" id="3174593at2"/>
<dbReference type="Gene3D" id="1.10.260.40">
    <property type="entry name" value="lambda repressor-like DNA-binding domains"/>
    <property type="match status" value="1"/>
</dbReference>
<dbReference type="GO" id="GO:0003677">
    <property type="term" value="F:DNA binding"/>
    <property type="evidence" value="ECO:0007669"/>
    <property type="project" value="UniProtKB-KW"/>
</dbReference>
<organism evidence="2 3">
    <name type="scientific">Nitrospira moscoviensis</name>
    <dbReference type="NCBI Taxonomy" id="42253"/>
    <lineage>
        <taxon>Bacteria</taxon>
        <taxon>Pseudomonadati</taxon>
        <taxon>Nitrospirota</taxon>
        <taxon>Nitrospiria</taxon>
        <taxon>Nitrospirales</taxon>
        <taxon>Nitrospiraceae</taxon>
        <taxon>Nitrospira</taxon>
    </lineage>
</organism>
<dbReference type="NCBIfam" id="TIGR02607">
    <property type="entry name" value="antidote_HigA"/>
    <property type="match status" value="1"/>
</dbReference>
<gene>
    <name evidence="2" type="ORF">NITMOv2_4728</name>
</gene>
<protein>
    <submittedName>
        <fullName evidence="2">Plasmid maintenance system antidote protein, XRE family</fullName>
    </submittedName>
</protein>
<sequence>MRPVRAQAIHPGEVLSEVYIREAWPPWTVPAVSQAIGLSDEEVVDLLHGRRDVTPDIAARLGVLCRTTQQYWLSLQATYDRQAGKKRLRVAA</sequence>
<dbReference type="SUPFAM" id="SSF47413">
    <property type="entry name" value="lambda repressor-like DNA-binding domains"/>
    <property type="match status" value="1"/>
</dbReference>
<dbReference type="InterPro" id="IPR013430">
    <property type="entry name" value="Toxin_antidote_HigA"/>
</dbReference>
<evidence type="ECO:0000256" key="1">
    <source>
        <dbReference type="ARBA" id="ARBA00023125"/>
    </source>
</evidence>
<dbReference type="RefSeq" id="WP_053381808.1">
    <property type="nucleotide sequence ID" value="NZ_CP011801.1"/>
</dbReference>
<evidence type="ECO:0000313" key="3">
    <source>
        <dbReference type="Proteomes" id="UP000069205"/>
    </source>
</evidence>
<reference evidence="2 3" key="1">
    <citation type="journal article" date="2015" name="Proc. Natl. Acad. Sci. U.S.A.">
        <title>Expanded metabolic versatility of ubiquitous nitrite-oxidizing bacteria from the genus Nitrospira.</title>
        <authorList>
            <person name="Koch H."/>
            <person name="Lucker S."/>
            <person name="Albertsen M."/>
            <person name="Kitzinger K."/>
            <person name="Herbold C."/>
            <person name="Spieck E."/>
            <person name="Nielsen P.H."/>
            <person name="Wagner M."/>
            <person name="Daims H."/>
        </authorList>
    </citation>
    <scope>NUCLEOTIDE SEQUENCE [LARGE SCALE GENOMIC DNA]</scope>
    <source>
        <strain evidence="2 3">NSP M-1</strain>
    </source>
</reference>
<keyword evidence="3" id="KW-1185">Reference proteome</keyword>
<accession>A0A0K2GKE0</accession>
<dbReference type="PATRIC" id="fig|42253.5.peg.4661"/>
<dbReference type="EMBL" id="CP011801">
    <property type="protein sequence ID" value="ALA61097.1"/>
    <property type="molecule type" value="Genomic_DNA"/>
</dbReference>